<dbReference type="AlphaFoldDB" id="A0AB34J5K3"/>
<dbReference type="SUPFAM" id="SSF46565">
    <property type="entry name" value="Chaperone J-domain"/>
    <property type="match status" value="1"/>
</dbReference>
<dbReference type="SMART" id="SM00271">
    <property type="entry name" value="DnaJ"/>
    <property type="match status" value="1"/>
</dbReference>
<feature type="transmembrane region" description="Helical" evidence="1">
    <location>
        <begin position="54"/>
        <end position="72"/>
    </location>
</feature>
<dbReference type="GO" id="GO:0005634">
    <property type="term" value="C:nucleus"/>
    <property type="evidence" value="ECO:0007669"/>
    <property type="project" value="TreeGrafter"/>
</dbReference>
<accession>A0AB34J5K3</accession>
<dbReference type="GO" id="GO:0031072">
    <property type="term" value="F:heat shock protein binding"/>
    <property type="evidence" value="ECO:0007669"/>
    <property type="project" value="TreeGrafter"/>
</dbReference>
<dbReference type="InterPro" id="IPR018253">
    <property type="entry name" value="DnaJ_domain_CS"/>
</dbReference>
<dbReference type="Gene3D" id="1.10.287.110">
    <property type="entry name" value="DnaJ domain"/>
    <property type="match status" value="1"/>
</dbReference>
<dbReference type="PRINTS" id="PR00625">
    <property type="entry name" value="JDOMAIN"/>
</dbReference>
<evidence type="ECO:0000313" key="4">
    <source>
        <dbReference type="Proteomes" id="UP001515480"/>
    </source>
</evidence>
<evidence type="ECO:0000259" key="2">
    <source>
        <dbReference type="PROSITE" id="PS50076"/>
    </source>
</evidence>
<gene>
    <name evidence="3" type="ORF">AB1Y20_003760</name>
</gene>
<dbReference type="PANTHER" id="PTHR44144:SF1">
    <property type="entry name" value="DNAJ HOMOLOG SUBFAMILY C MEMBER 9"/>
    <property type="match status" value="1"/>
</dbReference>
<proteinExistence type="predicted"/>
<evidence type="ECO:0000313" key="3">
    <source>
        <dbReference type="EMBL" id="KAL1514672.1"/>
    </source>
</evidence>
<name>A0AB34J5K3_PRYPA</name>
<dbReference type="PROSITE" id="PS00636">
    <property type="entry name" value="DNAJ_1"/>
    <property type="match status" value="1"/>
</dbReference>
<protein>
    <recommendedName>
        <fullName evidence="2">J domain-containing protein</fullName>
    </recommendedName>
</protein>
<dbReference type="CDD" id="cd06257">
    <property type="entry name" value="DnaJ"/>
    <property type="match status" value="1"/>
</dbReference>
<comment type="caution">
    <text evidence="3">The sequence shown here is derived from an EMBL/GenBank/DDBJ whole genome shotgun (WGS) entry which is preliminary data.</text>
</comment>
<dbReference type="PANTHER" id="PTHR44144">
    <property type="entry name" value="DNAJ HOMOLOG SUBFAMILY C MEMBER 9"/>
    <property type="match status" value="1"/>
</dbReference>
<keyword evidence="1" id="KW-0812">Transmembrane</keyword>
<organism evidence="3 4">
    <name type="scientific">Prymnesium parvum</name>
    <name type="common">Toxic golden alga</name>
    <dbReference type="NCBI Taxonomy" id="97485"/>
    <lineage>
        <taxon>Eukaryota</taxon>
        <taxon>Haptista</taxon>
        <taxon>Haptophyta</taxon>
        <taxon>Prymnesiophyceae</taxon>
        <taxon>Prymnesiales</taxon>
        <taxon>Prymnesiaceae</taxon>
        <taxon>Prymnesium</taxon>
    </lineage>
</organism>
<dbReference type="PROSITE" id="PS50076">
    <property type="entry name" value="DNAJ_2"/>
    <property type="match status" value="1"/>
</dbReference>
<feature type="domain" description="J" evidence="2">
    <location>
        <begin position="80"/>
        <end position="150"/>
    </location>
</feature>
<dbReference type="InterPro" id="IPR052594">
    <property type="entry name" value="J_domain-containing_protein"/>
</dbReference>
<dbReference type="InterPro" id="IPR036869">
    <property type="entry name" value="J_dom_sf"/>
</dbReference>
<keyword evidence="4" id="KW-1185">Reference proteome</keyword>
<feature type="transmembrane region" description="Helical" evidence="1">
    <location>
        <begin position="163"/>
        <end position="181"/>
    </location>
</feature>
<evidence type="ECO:0000256" key="1">
    <source>
        <dbReference type="SAM" id="Phobius"/>
    </source>
</evidence>
<reference evidence="3 4" key="1">
    <citation type="journal article" date="2024" name="Science">
        <title>Giant polyketide synthase enzymes in the biosynthesis of giant marine polyether toxins.</title>
        <authorList>
            <person name="Fallon T.R."/>
            <person name="Shende V.V."/>
            <person name="Wierzbicki I.H."/>
            <person name="Pendleton A.L."/>
            <person name="Watervoot N.F."/>
            <person name="Auber R.P."/>
            <person name="Gonzalez D.J."/>
            <person name="Wisecaver J.H."/>
            <person name="Moore B.S."/>
        </authorList>
    </citation>
    <scope>NUCLEOTIDE SEQUENCE [LARGE SCALE GENOMIC DNA]</scope>
    <source>
        <strain evidence="3 4">12B1</strain>
    </source>
</reference>
<keyword evidence="1" id="KW-1133">Transmembrane helix</keyword>
<feature type="transmembrane region" description="Helical" evidence="1">
    <location>
        <begin position="349"/>
        <end position="367"/>
    </location>
</feature>
<dbReference type="EMBL" id="JBGBPQ010000012">
    <property type="protein sequence ID" value="KAL1514672.1"/>
    <property type="molecule type" value="Genomic_DNA"/>
</dbReference>
<keyword evidence="1" id="KW-0472">Membrane</keyword>
<dbReference type="Proteomes" id="UP001515480">
    <property type="component" value="Unassembled WGS sequence"/>
</dbReference>
<sequence length="371" mass="41431">MIVIRTVCRIRRAEVEMAIGNEGRDLLTYLVLLVPLEFIMTSAALSKDGNRKKPVLIAAIILALFSSCKIGLELVHKEPSYYDLMGVLPTASYADIKKGYKRASLQVHPDKLKSTSASDEEVGDEAFVALKKAYDVLNDREQRDLYDKFGPKGLEFKNDTTNLLAGLGFFYVVWLAVAYLLTRRKAVGRAQTWTFTGLLALGIFEYQACILSFDFLEEALPQLTMFEKIELLHRIYPVYLLGARMLAWLTYEDIEAHNFVVLQHLHAKTDRLMLMIRQLQIEAASGKPDDVIASVSCSTDQTADPWGIPASALQEQYEYRPLHPAMVGENPATKPTRAQSAKGGGGGRGLGSLVSFFGVYFFFQWLLGRGS</sequence>
<dbReference type="GO" id="GO:0005737">
    <property type="term" value="C:cytoplasm"/>
    <property type="evidence" value="ECO:0007669"/>
    <property type="project" value="TreeGrafter"/>
</dbReference>
<dbReference type="Pfam" id="PF00226">
    <property type="entry name" value="DnaJ"/>
    <property type="match status" value="1"/>
</dbReference>
<dbReference type="InterPro" id="IPR001623">
    <property type="entry name" value="DnaJ_domain"/>
</dbReference>